<protein>
    <submittedName>
        <fullName evidence="1">Uncharacterized protein</fullName>
    </submittedName>
</protein>
<dbReference type="EMBL" id="CADCVQ010000101">
    <property type="protein sequence ID" value="CAA9507339.1"/>
    <property type="molecule type" value="Genomic_DNA"/>
</dbReference>
<name>A0A6J4SWV1_9ACTN</name>
<organism evidence="1">
    <name type="scientific">uncultured Solirubrobacteraceae bacterium</name>
    <dbReference type="NCBI Taxonomy" id="1162706"/>
    <lineage>
        <taxon>Bacteria</taxon>
        <taxon>Bacillati</taxon>
        <taxon>Actinomycetota</taxon>
        <taxon>Thermoleophilia</taxon>
        <taxon>Solirubrobacterales</taxon>
        <taxon>Solirubrobacteraceae</taxon>
        <taxon>environmental samples</taxon>
    </lineage>
</organism>
<dbReference type="AlphaFoldDB" id="A0A6J4SWV1"/>
<reference evidence="1" key="1">
    <citation type="submission" date="2020-02" db="EMBL/GenBank/DDBJ databases">
        <authorList>
            <person name="Meier V. D."/>
        </authorList>
    </citation>
    <scope>NUCLEOTIDE SEQUENCE</scope>
    <source>
        <strain evidence="1">AVDCRST_MAG67</strain>
    </source>
</reference>
<accession>A0A6J4SWV1</accession>
<sequence>SSLGLLRQLPDGRFEILSPRLSKAGRELQKLGVPLERSLQFTATVREHADRLAQIYVDLFLETVWTPFEEAGRPAEGWPAVQDALERLQPLASESLLALFGMAMRAATDRAIAEALRRMAVDPAEADVAAS</sequence>
<proteinExistence type="predicted"/>
<evidence type="ECO:0000313" key="1">
    <source>
        <dbReference type="EMBL" id="CAA9507339.1"/>
    </source>
</evidence>
<feature type="non-terminal residue" evidence="1">
    <location>
        <position position="1"/>
    </location>
</feature>
<gene>
    <name evidence="1" type="ORF">AVDCRST_MAG67-2511</name>
</gene>